<protein>
    <submittedName>
        <fullName evidence="1">Cob(I)yrinic acid a,c-diamide adenosyltransferase</fullName>
    </submittedName>
</protein>
<proteinExistence type="predicted"/>
<dbReference type="RefSeq" id="WP_256298481.1">
    <property type="nucleotide sequence ID" value="NZ_JAOQKE010000002.1"/>
</dbReference>
<gene>
    <name evidence="1" type="ORF">OCV47_02295</name>
</gene>
<dbReference type="Gene3D" id="3.40.50.300">
    <property type="entry name" value="P-loop containing nucleotide triphosphate hydrolases"/>
    <property type="match status" value="1"/>
</dbReference>
<dbReference type="Proteomes" id="UP001652338">
    <property type="component" value="Unassembled WGS sequence"/>
</dbReference>
<dbReference type="PIRSF" id="PIRSF015617">
    <property type="entry name" value="Adensltrnsf_CobA"/>
    <property type="match status" value="1"/>
</dbReference>
<dbReference type="EMBL" id="JAOQKE010000002">
    <property type="protein sequence ID" value="MCU6724197.1"/>
    <property type="molecule type" value="Genomic_DNA"/>
</dbReference>
<dbReference type="PANTHER" id="PTHR46638">
    <property type="entry name" value="CORRINOID ADENOSYLTRANSFERASE"/>
    <property type="match status" value="1"/>
</dbReference>
<name>A0ABT2SI59_9FIRM</name>
<dbReference type="Pfam" id="PF02572">
    <property type="entry name" value="CobA_CobO_BtuR"/>
    <property type="match status" value="1"/>
</dbReference>
<evidence type="ECO:0000313" key="2">
    <source>
        <dbReference type="Proteomes" id="UP001652338"/>
    </source>
</evidence>
<organism evidence="1 2">
    <name type="scientific">Muricoprocola aceti</name>
    <dbReference type="NCBI Taxonomy" id="2981772"/>
    <lineage>
        <taxon>Bacteria</taxon>
        <taxon>Bacillati</taxon>
        <taxon>Bacillota</taxon>
        <taxon>Clostridia</taxon>
        <taxon>Lachnospirales</taxon>
        <taxon>Lachnospiraceae</taxon>
        <taxon>Muricoprocola</taxon>
    </lineage>
</organism>
<dbReference type="InterPro" id="IPR003724">
    <property type="entry name" value="CblAdoTrfase_CobA"/>
</dbReference>
<accession>A0ABT2SI59</accession>
<dbReference type="PANTHER" id="PTHR46638:SF1">
    <property type="entry name" value="CORRINOID ADENOSYLTRANSFERASE"/>
    <property type="match status" value="1"/>
</dbReference>
<dbReference type="InterPro" id="IPR027417">
    <property type="entry name" value="P-loop_NTPase"/>
</dbReference>
<sequence>MRIRSCQGSAICAGRNRYEGEIRAIVSNVQMIKGHTMIFCGDGKGKSMAALGKAMLAASHGKSVMIIQFLKEKEIENMEYFRRLEPEIKLFRFERSEKCYLDMNEEEREEEKLNIRNGLNFARKVLGTQGCDVLILDEVLGLLDTEIVSEENILELMDQKADEMDLILTGLYQAPELWDKADEVTVMQKKKP</sequence>
<evidence type="ECO:0000313" key="1">
    <source>
        <dbReference type="EMBL" id="MCU6724197.1"/>
    </source>
</evidence>
<dbReference type="SUPFAM" id="SSF52540">
    <property type="entry name" value="P-loop containing nucleoside triphosphate hydrolases"/>
    <property type="match status" value="1"/>
</dbReference>
<reference evidence="1 2" key="1">
    <citation type="journal article" date="2021" name="ISME Commun">
        <title>Automated analysis of genomic sequences facilitates high-throughput and comprehensive description of bacteria.</title>
        <authorList>
            <person name="Hitch T.C.A."/>
        </authorList>
    </citation>
    <scope>NUCLEOTIDE SEQUENCE [LARGE SCALE GENOMIC DNA]</scope>
    <source>
        <strain evidence="1 2">Sanger_29</strain>
    </source>
</reference>
<keyword evidence="2" id="KW-1185">Reference proteome</keyword>
<comment type="caution">
    <text evidence="1">The sequence shown here is derived from an EMBL/GenBank/DDBJ whole genome shotgun (WGS) entry which is preliminary data.</text>
</comment>